<feature type="transmembrane region" description="Helical" evidence="1">
    <location>
        <begin position="170"/>
        <end position="190"/>
    </location>
</feature>
<evidence type="ECO:0000256" key="1">
    <source>
        <dbReference type="SAM" id="Phobius"/>
    </source>
</evidence>
<dbReference type="EMBL" id="JABCKI010005720">
    <property type="protein sequence ID" value="KAG5639451.1"/>
    <property type="molecule type" value="Genomic_DNA"/>
</dbReference>
<organism evidence="2 3">
    <name type="scientific">Sphagnurus paluster</name>
    <dbReference type="NCBI Taxonomy" id="117069"/>
    <lineage>
        <taxon>Eukaryota</taxon>
        <taxon>Fungi</taxon>
        <taxon>Dikarya</taxon>
        <taxon>Basidiomycota</taxon>
        <taxon>Agaricomycotina</taxon>
        <taxon>Agaricomycetes</taxon>
        <taxon>Agaricomycetidae</taxon>
        <taxon>Agaricales</taxon>
        <taxon>Tricholomatineae</taxon>
        <taxon>Lyophyllaceae</taxon>
        <taxon>Sphagnurus</taxon>
    </lineage>
</organism>
<proteinExistence type="predicted"/>
<dbReference type="Proteomes" id="UP000717328">
    <property type="component" value="Unassembled WGS sequence"/>
</dbReference>
<evidence type="ECO:0000313" key="2">
    <source>
        <dbReference type="EMBL" id="KAG5639451.1"/>
    </source>
</evidence>
<comment type="caution">
    <text evidence="2">The sequence shown here is derived from an EMBL/GenBank/DDBJ whole genome shotgun (WGS) entry which is preliminary data.</text>
</comment>
<name>A0A9P7K937_9AGAR</name>
<reference evidence="2" key="2">
    <citation type="submission" date="2021-10" db="EMBL/GenBank/DDBJ databases">
        <title>Phylogenomics reveals ancestral predisposition of the termite-cultivated fungus Termitomyces towards a domesticated lifestyle.</title>
        <authorList>
            <person name="Auxier B."/>
            <person name="Grum-Grzhimaylo A."/>
            <person name="Cardenas M.E."/>
            <person name="Lodge J.D."/>
            <person name="Laessoe T."/>
            <person name="Pedersen O."/>
            <person name="Smith M.E."/>
            <person name="Kuyper T.W."/>
            <person name="Franco-Molano E.A."/>
            <person name="Baroni T.J."/>
            <person name="Aanen D.K."/>
        </authorList>
    </citation>
    <scope>NUCLEOTIDE SEQUENCE</scope>
    <source>
        <strain evidence="2">D49</strain>
    </source>
</reference>
<keyword evidence="1" id="KW-0812">Transmembrane</keyword>
<dbReference type="OrthoDB" id="75724at2759"/>
<gene>
    <name evidence="2" type="ORF">H0H81_001573</name>
</gene>
<reference evidence="2" key="1">
    <citation type="submission" date="2021-02" db="EMBL/GenBank/DDBJ databases">
        <authorList>
            <person name="Nieuwenhuis M."/>
            <person name="Van De Peppel L.J.J."/>
        </authorList>
    </citation>
    <scope>NUCLEOTIDE SEQUENCE</scope>
    <source>
        <strain evidence="2">D49</strain>
    </source>
</reference>
<sequence length="216" mass="24473">MSTMDLLRANFERLMQQYNTNVHAILALQATLIRDILPSVSDELELGPDATEWAKEWLEDTYTIFRISRVREINLQDYGGTLAPLALLDDPLRTGENPLEIMDPNYNQIRAADPLVSPLPASTSLSPTSHLNPFFGYPASSSYGSLSLHHGRRRKRDLAQTLAVLFWMRWRKPLVVGIFFTVCAIVFKVASRGARVRSLRIFLGQKWPLSFKLGSK</sequence>
<accession>A0A9P7K937</accession>
<keyword evidence="1" id="KW-1133">Transmembrane helix</keyword>
<protein>
    <submittedName>
        <fullName evidence="2">Uncharacterized protein</fullName>
    </submittedName>
</protein>
<keyword evidence="3" id="KW-1185">Reference proteome</keyword>
<evidence type="ECO:0000313" key="3">
    <source>
        <dbReference type="Proteomes" id="UP000717328"/>
    </source>
</evidence>
<dbReference type="AlphaFoldDB" id="A0A9P7K937"/>
<keyword evidence="1" id="KW-0472">Membrane</keyword>